<reference evidence="4 5" key="1">
    <citation type="submission" date="2021-05" db="EMBL/GenBank/DDBJ databases">
        <title>Aequorivita echinoideorum JCM 30378 genome.</title>
        <authorList>
            <person name="Zhang H."/>
            <person name="Li C."/>
        </authorList>
    </citation>
    <scope>NUCLEOTIDE SEQUENCE [LARGE SCALE GENOMIC DNA]</scope>
    <source>
        <strain evidence="4 5">JCM30378</strain>
    </source>
</reference>
<name>A0ABS5S918_9FLAO</name>
<protein>
    <submittedName>
        <fullName evidence="4">Sulfatase-like hydrolase/transferase</fullName>
    </submittedName>
</protein>
<feature type="transmembrane region" description="Helical" evidence="2">
    <location>
        <begin position="82"/>
        <end position="100"/>
    </location>
</feature>
<feature type="coiled-coil region" evidence="1">
    <location>
        <begin position="349"/>
        <end position="380"/>
    </location>
</feature>
<keyword evidence="5" id="KW-1185">Reference proteome</keyword>
<dbReference type="RefSeq" id="WP_214113923.1">
    <property type="nucleotide sequence ID" value="NZ_JAHCTB010000005.1"/>
</dbReference>
<feature type="transmembrane region" description="Helical" evidence="2">
    <location>
        <begin position="130"/>
        <end position="150"/>
    </location>
</feature>
<evidence type="ECO:0000256" key="1">
    <source>
        <dbReference type="SAM" id="Coils"/>
    </source>
</evidence>
<feature type="domain" description="Sulfatase N-terminal" evidence="3">
    <location>
        <begin position="205"/>
        <end position="407"/>
    </location>
</feature>
<keyword evidence="2" id="KW-0812">Transmembrane</keyword>
<keyword evidence="1" id="KW-0175">Coiled coil</keyword>
<feature type="transmembrane region" description="Helical" evidence="2">
    <location>
        <begin position="50"/>
        <end position="70"/>
    </location>
</feature>
<sequence length="499" mass="57301">MAQKKGQNIAEKFLKGEKEFPILAGLAAGLYPMSFYYSRNFSLIDSWAHLGYFSLIFLAIPLFLSVIFYWLSTKIKADWSKIILPSLNIFLFLFFLKMVLYPGIQMKITAGIFLISLVLGYVLSKHFKKVILLQLILAVISLFTLIPVVYENLSYSNNWTRQPDTIEAAIFKKKPNIYYIQPDGYVNFSELKKGYYNYSNTDFEDFLTGRNFKNYSDFRSNYDATLASNSSTFTMKHHFYSSSSGSNEVTRARNIIISENAVLNIFKSNGYKTHFFSEYPYLLMNRPKIGYDYSNFEYSEVPFLGTGMEIKKEILPDFKNSLNEDEAQPKFFFIEIFNPKHIDGSSGGKNIVEKKRKIYLENLEKANNNLTELIEVILEKDPNALIMIMADHGGYVGMEKLQQGNEKMEDPDKVRSIFSSILSIHWPNATAPAFDSEMKTSVNVFRVLFSYLSENEKYLDNLQPDISYGLITKGAPKGVYELIDGNNNISFKSVKLSEE</sequence>
<dbReference type="InterPro" id="IPR017850">
    <property type="entry name" value="Alkaline_phosphatase_core_sf"/>
</dbReference>
<gene>
    <name evidence="4" type="ORF">KIV10_11625</name>
</gene>
<proteinExistence type="predicted"/>
<dbReference type="Pfam" id="PF00884">
    <property type="entry name" value="Sulfatase"/>
    <property type="match status" value="1"/>
</dbReference>
<evidence type="ECO:0000313" key="5">
    <source>
        <dbReference type="Proteomes" id="UP001297092"/>
    </source>
</evidence>
<dbReference type="SUPFAM" id="SSF53649">
    <property type="entry name" value="Alkaline phosphatase-like"/>
    <property type="match status" value="1"/>
</dbReference>
<dbReference type="EMBL" id="JAHCTB010000005">
    <property type="protein sequence ID" value="MBT0608832.1"/>
    <property type="molecule type" value="Genomic_DNA"/>
</dbReference>
<comment type="caution">
    <text evidence="4">The sequence shown here is derived from an EMBL/GenBank/DDBJ whole genome shotgun (WGS) entry which is preliminary data.</text>
</comment>
<evidence type="ECO:0000313" key="4">
    <source>
        <dbReference type="EMBL" id="MBT0608832.1"/>
    </source>
</evidence>
<accession>A0ABS5S918</accession>
<feature type="transmembrane region" description="Helical" evidence="2">
    <location>
        <begin position="106"/>
        <end position="123"/>
    </location>
</feature>
<dbReference type="InterPro" id="IPR000917">
    <property type="entry name" value="Sulfatase_N"/>
</dbReference>
<organism evidence="4 5">
    <name type="scientific">Aequorivita echinoideorum</name>
    <dbReference type="NCBI Taxonomy" id="1549647"/>
    <lineage>
        <taxon>Bacteria</taxon>
        <taxon>Pseudomonadati</taxon>
        <taxon>Bacteroidota</taxon>
        <taxon>Flavobacteriia</taxon>
        <taxon>Flavobacteriales</taxon>
        <taxon>Flavobacteriaceae</taxon>
        <taxon>Aequorivita</taxon>
    </lineage>
</organism>
<feature type="transmembrane region" description="Helical" evidence="2">
    <location>
        <begin position="20"/>
        <end position="38"/>
    </location>
</feature>
<keyword evidence="2" id="KW-0472">Membrane</keyword>
<evidence type="ECO:0000259" key="3">
    <source>
        <dbReference type="Pfam" id="PF00884"/>
    </source>
</evidence>
<evidence type="ECO:0000256" key="2">
    <source>
        <dbReference type="SAM" id="Phobius"/>
    </source>
</evidence>
<keyword evidence="2" id="KW-1133">Transmembrane helix</keyword>
<dbReference type="Proteomes" id="UP001297092">
    <property type="component" value="Unassembled WGS sequence"/>
</dbReference>
<dbReference type="Gene3D" id="3.40.720.10">
    <property type="entry name" value="Alkaline Phosphatase, subunit A"/>
    <property type="match status" value="1"/>
</dbReference>